<keyword evidence="2" id="KW-0812">Transmembrane</keyword>
<dbReference type="Proteomes" id="UP000218731">
    <property type="component" value="Chromosome 1"/>
</dbReference>
<evidence type="ECO:0000313" key="4">
    <source>
        <dbReference type="Proteomes" id="UP000218731"/>
    </source>
</evidence>
<evidence type="ECO:0000256" key="1">
    <source>
        <dbReference type="SAM" id="MobiDB-lite"/>
    </source>
</evidence>
<proteinExistence type="predicted"/>
<evidence type="ECO:0000256" key="2">
    <source>
        <dbReference type="SAM" id="Phobius"/>
    </source>
</evidence>
<reference evidence="3 4" key="1">
    <citation type="submission" date="2015-11" db="EMBL/GenBank/DDBJ databases">
        <title>Complete genome sequencing of a biphenyl-degrading bacterium, Pseudomonas putida KF715 (=NBRC110667).</title>
        <authorList>
            <person name="Suenaga H."/>
            <person name="Fujihara N."/>
            <person name="Watanabe T."/>
            <person name="Hirose J."/>
            <person name="Kimura N."/>
            <person name="Yamazoe A."/>
            <person name="Hosoyama A."/>
            <person name="Shimodaira J."/>
            <person name="Furukawa K."/>
        </authorList>
    </citation>
    <scope>NUCLEOTIDE SEQUENCE [LARGE SCALE GENOMIC DNA]</scope>
    <source>
        <strain evidence="3 4">KF715</strain>
    </source>
</reference>
<sequence>MTTDMLAEARKSYLLSIKDPNASTVLLNDLLDRAVKQSPELLVAFEPGVGKNALDPDPVSWSADYLTRQMWLTQQNFARERIEHLLAVREHLRKTGVKGFVPTQTPPETQAESDVNVQSNYEPSSNLRKFVQEGELLTIRTALRMELDDNRLTSTDLRAALAWAAKQVPALLEAYSEKSFARAMESDQKLWTSEYYELQVVYLKTNYAQERFLHLIEVRDLLRHQGVEGFAPVQPKPRASASANAGQAAPASHRPQQQNSRSQQSHQAHQGHQSQPRAADNDRNPVFKAALLVGGALAALVVFLVALVK</sequence>
<dbReference type="RefSeq" id="WP_226033888.1">
    <property type="nucleotide sequence ID" value="NZ_AP015029.1"/>
</dbReference>
<feature type="compositionally biased region" description="Low complexity" evidence="1">
    <location>
        <begin position="239"/>
        <end position="275"/>
    </location>
</feature>
<name>A0A1L7NF18_PSEPU</name>
<feature type="region of interest" description="Disordered" evidence="1">
    <location>
        <begin position="232"/>
        <end position="281"/>
    </location>
</feature>
<gene>
    <name evidence="3" type="ORF">KF715C_ch35060</name>
</gene>
<feature type="transmembrane region" description="Helical" evidence="2">
    <location>
        <begin position="286"/>
        <end position="308"/>
    </location>
</feature>
<keyword evidence="2" id="KW-1133">Transmembrane helix</keyword>
<organism evidence="3 4">
    <name type="scientific">Pseudomonas putida</name>
    <name type="common">Arthrobacter siderocapsulatus</name>
    <dbReference type="NCBI Taxonomy" id="303"/>
    <lineage>
        <taxon>Bacteria</taxon>
        <taxon>Pseudomonadati</taxon>
        <taxon>Pseudomonadota</taxon>
        <taxon>Gammaproteobacteria</taxon>
        <taxon>Pseudomonadales</taxon>
        <taxon>Pseudomonadaceae</taxon>
        <taxon>Pseudomonas</taxon>
    </lineage>
</organism>
<accession>A0A1L7NF18</accession>
<dbReference type="AlphaFoldDB" id="A0A1L7NF18"/>
<protein>
    <submittedName>
        <fullName evidence="3">Uncharacterized protein</fullName>
    </submittedName>
</protein>
<dbReference type="EMBL" id="AP015029">
    <property type="protein sequence ID" value="BAW24079.1"/>
    <property type="molecule type" value="Genomic_DNA"/>
</dbReference>
<keyword evidence="2" id="KW-0472">Membrane</keyword>
<evidence type="ECO:0000313" key="3">
    <source>
        <dbReference type="EMBL" id="BAW24079.1"/>
    </source>
</evidence>